<reference evidence="1" key="1">
    <citation type="journal article" date="2015" name="ISME J.">
        <title>Draft Genome Sequence of Streptomyces incarnatus NRRL8089, which Produces the Nucleoside Antibiotic Sinefungin.</title>
        <authorList>
            <person name="Oshima K."/>
            <person name="Hattori M."/>
            <person name="Shimizu H."/>
            <person name="Fukuda K."/>
            <person name="Nemoto M."/>
            <person name="Inagaki K."/>
            <person name="Tamura T."/>
        </authorList>
    </citation>
    <scope>NUCLEOTIDE SEQUENCE</scope>
    <source>
        <strain evidence="1">FACHB-1375</strain>
    </source>
</reference>
<gene>
    <name evidence="1" type="ORF">H6G03_06265</name>
</gene>
<evidence type="ECO:0000313" key="1">
    <source>
        <dbReference type="EMBL" id="MBD2180708.1"/>
    </source>
</evidence>
<dbReference type="InterPro" id="IPR032710">
    <property type="entry name" value="NTF2-like_dom_sf"/>
</dbReference>
<dbReference type="Proteomes" id="UP000641646">
    <property type="component" value="Unassembled WGS sequence"/>
</dbReference>
<sequence>MQITDSDRVTIRCVVESQLQAFQNDDAVTAFSFASPAIQATFQDPEKFMEMVRNHYQPVYRPRSVVFDDLALVNGNLAQAVLLLDRNGVPIRALYLMENQPDGSWKINGCYLIPVEVNAT</sequence>
<reference evidence="1" key="2">
    <citation type="submission" date="2020-08" db="EMBL/GenBank/DDBJ databases">
        <authorList>
            <person name="Chen M."/>
            <person name="Teng W."/>
            <person name="Zhao L."/>
            <person name="Hu C."/>
            <person name="Zhou Y."/>
            <person name="Han B."/>
            <person name="Song L."/>
            <person name="Shu W."/>
        </authorList>
    </citation>
    <scope>NUCLEOTIDE SEQUENCE</scope>
    <source>
        <strain evidence="1">FACHB-1375</strain>
    </source>
</reference>
<dbReference type="RefSeq" id="WP_190463192.1">
    <property type="nucleotide sequence ID" value="NZ_JACJPW010000011.1"/>
</dbReference>
<dbReference type="SUPFAM" id="SSF54427">
    <property type="entry name" value="NTF2-like"/>
    <property type="match status" value="1"/>
</dbReference>
<name>A0A926VC84_9CYAN</name>
<keyword evidence="2" id="KW-1185">Reference proteome</keyword>
<dbReference type="InterPro" id="IPR032347">
    <property type="entry name" value="DUF4864"/>
</dbReference>
<proteinExistence type="predicted"/>
<protein>
    <submittedName>
        <fullName evidence="1">DUF4864 domain-containing protein</fullName>
    </submittedName>
</protein>
<comment type="caution">
    <text evidence="1">The sequence shown here is derived from an EMBL/GenBank/DDBJ whole genome shotgun (WGS) entry which is preliminary data.</text>
</comment>
<evidence type="ECO:0000313" key="2">
    <source>
        <dbReference type="Proteomes" id="UP000641646"/>
    </source>
</evidence>
<dbReference type="EMBL" id="JACJPW010000011">
    <property type="protein sequence ID" value="MBD2180708.1"/>
    <property type="molecule type" value="Genomic_DNA"/>
</dbReference>
<dbReference type="AlphaFoldDB" id="A0A926VC84"/>
<organism evidence="1 2">
    <name type="scientific">Aerosakkonema funiforme FACHB-1375</name>
    <dbReference type="NCBI Taxonomy" id="2949571"/>
    <lineage>
        <taxon>Bacteria</taxon>
        <taxon>Bacillati</taxon>
        <taxon>Cyanobacteriota</taxon>
        <taxon>Cyanophyceae</taxon>
        <taxon>Oscillatoriophycideae</taxon>
        <taxon>Aerosakkonematales</taxon>
        <taxon>Aerosakkonemataceae</taxon>
        <taxon>Aerosakkonema</taxon>
    </lineage>
</organism>
<dbReference type="Pfam" id="PF16156">
    <property type="entry name" value="DUF4864"/>
    <property type="match status" value="1"/>
</dbReference>
<accession>A0A926VC84</accession>